<feature type="compositionally biased region" description="Acidic residues" evidence="1">
    <location>
        <begin position="405"/>
        <end position="414"/>
    </location>
</feature>
<accession>A0A9P0DDN0</accession>
<proteinExistence type="predicted"/>
<feature type="region of interest" description="Disordered" evidence="1">
    <location>
        <begin position="687"/>
        <end position="709"/>
    </location>
</feature>
<evidence type="ECO:0000313" key="2">
    <source>
        <dbReference type="EMBL" id="CAH1114970.1"/>
    </source>
</evidence>
<feature type="region of interest" description="Disordered" evidence="1">
    <location>
        <begin position="862"/>
        <end position="898"/>
    </location>
</feature>
<organism evidence="2 3">
    <name type="scientific">Psylliodes chrysocephalus</name>
    <dbReference type="NCBI Taxonomy" id="3402493"/>
    <lineage>
        <taxon>Eukaryota</taxon>
        <taxon>Metazoa</taxon>
        <taxon>Ecdysozoa</taxon>
        <taxon>Arthropoda</taxon>
        <taxon>Hexapoda</taxon>
        <taxon>Insecta</taxon>
        <taxon>Pterygota</taxon>
        <taxon>Neoptera</taxon>
        <taxon>Endopterygota</taxon>
        <taxon>Coleoptera</taxon>
        <taxon>Polyphaga</taxon>
        <taxon>Cucujiformia</taxon>
        <taxon>Chrysomeloidea</taxon>
        <taxon>Chrysomelidae</taxon>
        <taxon>Galerucinae</taxon>
        <taxon>Alticini</taxon>
        <taxon>Psylliodes</taxon>
    </lineage>
</organism>
<feature type="compositionally biased region" description="Polar residues" evidence="1">
    <location>
        <begin position="561"/>
        <end position="575"/>
    </location>
</feature>
<feature type="region of interest" description="Disordered" evidence="1">
    <location>
        <begin position="136"/>
        <end position="156"/>
    </location>
</feature>
<feature type="region of interest" description="Disordered" evidence="1">
    <location>
        <begin position="1537"/>
        <end position="1661"/>
    </location>
</feature>
<feature type="compositionally biased region" description="Basic and acidic residues" evidence="1">
    <location>
        <begin position="1276"/>
        <end position="1287"/>
    </location>
</feature>
<feature type="region of interest" description="Disordered" evidence="1">
    <location>
        <begin position="1276"/>
        <end position="1345"/>
    </location>
</feature>
<sequence length="1661" mass="187893">MEVVAAPSSGAPFHDHDVREWSRIDSITGALERARLETDHWSANTVNSSHKYGKVVDSRTRSDADGALHQIARRQLEVFHSEVPGSRYQLVKTQTVSSSKWSSAANSASIQQDFLGGSSKDFENLHLSINPLDLTSQKSKASVGRSASRRPPTRQRAKDLLKEATDPFSHAHITASTNLHRVSRLCHQIHENAVRQAFGRRSPRPIVTEPDSSDRPTISDRQSGDGSVEIYEIESASSESNRISDNISTHSNLVRTKSSSSDDISLIPEKDTTNNSIEDSDSWRRTSKIRRSLQFPKQNKPTTVKPVDLPDNTGSVRKIREELEKGRRLNTALRNNSVDLDALDQILQSISNSSSSDKASDDLETESVRKQKRNSFVTVESIKEVKGRLRRTNSPTNDIYKANDKDDDPDDGIVTEETSPDKNDDMPLIENSRVRSYVYGMEALLNKKPGIGTGSLESRVKLVPTNKNEDWYNRRKSYGFEKVHNHNDTTTSILLKNKNLVESSTDSGICRSTEIVTPLKKNGYKEDAYSSDEHNEFERKYNEFDKSKNNQQIGQVKRLASSFNQDDPPSPTTKTENWRKTIPDWSNSSTELKSTTITIPISKNNNIIDLSWNDADKEQLQTVKRHSIAVDESKYVTRSTDNSFRRISLALNEQIKQEEDNMRKIKKVEFCKTEVHFAAESGKVNIVATDDKPPPTQNFRRRRRNSGPTLEEFNKNGLPLLHFGDTCYDKSLFTNSDDATSDSIYENLQSRVPTFALVTVNSGNSLNTDLSEDDKKELTDNEIKGILKNKPAKPIPYHLGETVPFQNGNVSDDENKWGVRLRHVEKPDVPIWKSTVTVQNYNFMNQHDKENEPEFQKLLKNLRPTRKSDYASDSESSKLFEKSRTSSSWSGPEEPYKGAEHRGYSTKICLREGEATVLENESFDEQTITPRIENLRNDSKQLLNKSLVVRIGKEDSALNHKICSKMSTTEDTKNSTTTTKITIDLSPSPPAKMEKTFSYTKHQRSQQYQQPSRFKSTSLILNTINNKTDNKIDNKDNIPKELEALKKLYEDVLSDSDADKEVQYLLSRVTDDSKMTDDSSSVLSGSWSKMKSYRNISNVKETKLGARIEKDYSERLHNETSPLINHTHEPPKKHISINIIRPTRSPSPTRKTSLRRPDLKPSDPLSKPLLSQSSAKKTPLGRQDLKPSDQLSRPDLKASEKLSSPSIVTKTNRIEVARHSEETIVDNFKSDNVEKIATKFSSDGMVLRQPKKSEMTYFGVKVSPKPVKKISQAVIRKENKLSPEKPDLIQTHKKSPSPIRRLKSPVSPRRIKSPLSSRRLKPSSPSPTRARQKSPEKPKEEPIYENIKNKYGREFDSSILDELTKAADQILQAVNGYTDEEIHNRLTSDEEDSSKIKKLETILETKSLHQKPTNSHIAPNRTKSRLKSAYQSSSTESLNHKKTTPDPKTKPCYEKHRRRAEKAEQVTTKVDHNSTSNNMNVKSSATKARRLQRASSREALLRSNGSSSEDLPAKIELPRKPRLIKKTKAVQLTMSNGLELKKPTQAGVAKKKEDSSSKGEERILNSLPEIRHKTAVSTIRSTSEKTARDRIKHKNEDLRRKPQQKKENNKVVPNTSMRSDKDKSTRSTATNATGLQRETVTHRISTANIKKCHRAETATRH</sequence>
<feature type="compositionally biased region" description="Basic residues" evidence="1">
    <location>
        <begin position="1291"/>
        <end position="1303"/>
    </location>
</feature>
<feature type="compositionally biased region" description="Basic and acidic residues" evidence="1">
    <location>
        <begin position="1333"/>
        <end position="1345"/>
    </location>
</feature>
<feature type="compositionally biased region" description="Basic and acidic residues" evidence="1">
    <location>
        <begin position="1582"/>
        <end position="1609"/>
    </location>
</feature>
<feature type="region of interest" description="Disordered" evidence="1">
    <location>
        <begin position="1120"/>
        <end position="1204"/>
    </location>
</feature>
<feature type="compositionally biased region" description="Basic and acidic residues" evidence="1">
    <location>
        <begin position="1443"/>
        <end position="1454"/>
    </location>
</feature>
<feature type="region of interest" description="Disordered" evidence="1">
    <location>
        <begin position="387"/>
        <end position="427"/>
    </location>
</feature>
<evidence type="ECO:0000313" key="3">
    <source>
        <dbReference type="Proteomes" id="UP001153636"/>
    </source>
</evidence>
<evidence type="ECO:0000256" key="1">
    <source>
        <dbReference type="SAM" id="MobiDB-lite"/>
    </source>
</evidence>
<feature type="region of interest" description="Disordered" evidence="1">
    <location>
        <begin position="561"/>
        <end position="586"/>
    </location>
</feature>
<gene>
    <name evidence="2" type="ORF">PSYICH_LOCUS15643</name>
</gene>
<keyword evidence="3" id="KW-1185">Reference proteome</keyword>
<feature type="region of interest" description="Disordered" evidence="1">
    <location>
        <begin position="969"/>
        <end position="992"/>
    </location>
</feature>
<protein>
    <submittedName>
        <fullName evidence="2">Uncharacterized protein</fullName>
    </submittedName>
</protein>
<feature type="region of interest" description="Disordered" evidence="1">
    <location>
        <begin position="1405"/>
        <end position="1512"/>
    </location>
</feature>
<name>A0A9P0DDN0_9CUCU</name>
<feature type="compositionally biased region" description="Low complexity" evidence="1">
    <location>
        <begin position="974"/>
        <end position="984"/>
    </location>
</feature>
<feature type="compositionally biased region" description="Basic and acidic residues" evidence="1">
    <location>
        <begin position="1550"/>
        <end position="1563"/>
    </location>
</feature>
<reference evidence="2" key="1">
    <citation type="submission" date="2022-01" db="EMBL/GenBank/DDBJ databases">
        <authorList>
            <person name="King R."/>
        </authorList>
    </citation>
    <scope>NUCLEOTIDE SEQUENCE</scope>
</reference>
<feature type="compositionally biased region" description="Low complexity" evidence="1">
    <location>
        <begin position="1313"/>
        <end position="1327"/>
    </location>
</feature>
<feature type="region of interest" description="Disordered" evidence="1">
    <location>
        <begin position="196"/>
        <end position="228"/>
    </location>
</feature>
<feature type="compositionally biased region" description="Low complexity" evidence="1">
    <location>
        <begin position="1162"/>
        <end position="1177"/>
    </location>
</feature>
<feature type="compositionally biased region" description="Polar residues" evidence="1">
    <location>
        <begin position="253"/>
        <end position="263"/>
    </location>
</feature>
<feature type="compositionally biased region" description="Polar residues" evidence="1">
    <location>
        <begin position="1626"/>
        <end position="1648"/>
    </location>
</feature>
<feature type="compositionally biased region" description="Polar residues" evidence="1">
    <location>
        <begin position="1473"/>
        <end position="1486"/>
    </location>
</feature>
<feature type="region of interest" description="Disordered" evidence="1">
    <location>
        <begin position="253"/>
        <end position="315"/>
    </location>
</feature>
<feature type="compositionally biased region" description="Basic and acidic residues" evidence="1">
    <location>
        <begin position="1183"/>
        <end position="1200"/>
    </location>
</feature>
<dbReference type="Proteomes" id="UP001153636">
    <property type="component" value="Chromosome 9"/>
</dbReference>
<feature type="compositionally biased region" description="Basic and acidic residues" evidence="1">
    <location>
        <begin position="866"/>
        <end position="884"/>
    </location>
</feature>
<dbReference type="EMBL" id="OV651821">
    <property type="protein sequence ID" value="CAH1114970.1"/>
    <property type="molecule type" value="Genomic_DNA"/>
</dbReference>
<dbReference type="OrthoDB" id="8197951at2759"/>
<feature type="compositionally biased region" description="Basic and acidic residues" evidence="1">
    <location>
        <begin position="1461"/>
        <end position="1472"/>
    </location>
</feature>